<accession>A0A0P6GR37</accession>
<dbReference type="AlphaFoldDB" id="A0A0P6GR37"/>
<name>A0A0P6GR37_9CRUS</name>
<proteinExistence type="predicted"/>
<evidence type="ECO:0000313" key="1">
    <source>
        <dbReference type="EMBL" id="JAN54496.1"/>
    </source>
</evidence>
<protein>
    <submittedName>
        <fullName evidence="1">Uncharacterized protein</fullName>
    </submittedName>
</protein>
<dbReference type="EMBL" id="GDIQ01040241">
    <property type="protein sequence ID" value="JAN54496.1"/>
    <property type="molecule type" value="Transcribed_RNA"/>
</dbReference>
<organism evidence="1">
    <name type="scientific">Daphnia magna</name>
    <dbReference type="NCBI Taxonomy" id="35525"/>
    <lineage>
        <taxon>Eukaryota</taxon>
        <taxon>Metazoa</taxon>
        <taxon>Ecdysozoa</taxon>
        <taxon>Arthropoda</taxon>
        <taxon>Crustacea</taxon>
        <taxon>Branchiopoda</taxon>
        <taxon>Diplostraca</taxon>
        <taxon>Cladocera</taxon>
        <taxon>Anomopoda</taxon>
        <taxon>Daphniidae</taxon>
        <taxon>Daphnia</taxon>
    </lineage>
</organism>
<reference evidence="1" key="1">
    <citation type="submission" date="2015-10" db="EMBL/GenBank/DDBJ databases">
        <title>EvidentialGene: Evidence-directed Construction of Complete mRNA Transcriptomes without Genomes.</title>
        <authorList>
            <person name="Gilbert D.G."/>
        </authorList>
    </citation>
    <scope>NUCLEOTIDE SEQUENCE</scope>
</reference>
<sequence>MDAASDLLPCVLSQRIKRNTPDNVYELDATIGETKEFQNKKRIAKDTRFPITTLHKQMATHFLQN</sequence>